<organism evidence="2">
    <name type="scientific">Candidatus Kentrum sp. DK</name>
    <dbReference type="NCBI Taxonomy" id="2126562"/>
    <lineage>
        <taxon>Bacteria</taxon>
        <taxon>Pseudomonadati</taxon>
        <taxon>Pseudomonadota</taxon>
        <taxon>Gammaproteobacteria</taxon>
        <taxon>Candidatus Kentrum</taxon>
    </lineage>
</organism>
<evidence type="ECO:0000259" key="1">
    <source>
        <dbReference type="Pfam" id="PF13274"/>
    </source>
</evidence>
<protein>
    <submittedName>
        <fullName evidence="2">Uncharacterized phage-associated protein</fullName>
    </submittedName>
</protein>
<name>A0A450TAW2_9GAMM</name>
<accession>A0A450TAW2</accession>
<sequence length="146" mass="16499">MSHAAVFDVAHYILKECGPMSAMKLQKLVYYAQAWALVWDDEPLFDEDIEAWSNGPVVRELYNEHRGLCRVDPGTFAGTAEHALTENQKDTINTVIRAYGDKSPQWLSDQTHMEQPWIAARSGLPDNIRGNQVITLESLAEYYGSL</sequence>
<reference evidence="2" key="1">
    <citation type="submission" date="2019-02" db="EMBL/GenBank/DDBJ databases">
        <authorList>
            <person name="Gruber-Vodicka R. H."/>
            <person name="Seah K. B. B."/>
        </authorList>
    </citation>
    <scope>NUCLEOTIDE SEQUENCE</scope>
    <source>
        <strain evidence="2">BECK_DK161</strain>
    </source>
</reference>
<dbReference type="AlphaFoldDB" id="A0A450TAW2"/>
<dbReference type="EMBL" id="CAADEY010000112">
    <property type="protein sequence ID" value="VFJ63877.1"/>
    <property type="molecule type" value="Genomic_DNA"/>
</dbReference>
<gene>
    <name evidence="2" type="ORF">BECKDK2373C_GA0170839_111213</name>
</gene>
<dbReference type="InterPro" id="IPR025272">
    <property type="entry name" value="SocA_Panacea"/>
</dbReference>
<dbReference type="Pfam" id="PF13274">
    <property type="entry name" value="SocA_Panacea"/>
    <property type="match status" value="1"/>
</dbReference>
<evidence type="ECO:0000313" key="2">
    <source>
        <dbReference type="EMBL" id="VFJ63877.1"/>
    </source>
</evidence>
<feature type="domain" description="Antitoxin SocA-like Panacea" evidence="1">
    <location>
        <begin position="25"/>
        <end position="117"/>
    </location>
</feature>
<proteinExistence type="predicted"/>